<protein>
    <submittedName>
        <fullName evidence="1">Uncharacterized protein</fullName>
    </submittedName>
</protein>
<keyword evidence="2" id="KW-1185">Reference proteome</keyword>
<organism evidence="1 2">
    <name type="scientific">Schistosoma margrebowiei</name>
    <dbReference type="NCBI Taxonomy" id="48269"/>
    <lineage>
        <taxon>Eukaryota</taxon>
        <taxon>Metazoa</taxon>
        <taxon>Spiralia</taxon>
        <taxon>Lophotrochozoa</taxon>
        <taxon>Platyhelminthes</taxon>
        <taxon>Trematoda</taxon>
        <taxon>Digenea</taxon>
        <taxon>Strigeidida</taxon>
        <taxon>Schistosomatoidea</taxon>
        <taxon>Schistosomatidae</taxon>
        <taxon>Schistosoma</taxon>
    </lineage>
</organism>
<dbReference type="EMBL" id="UZAI01000773">
    <property type="protein sequence ID" value="VDO56329.1"/>
    <property type="molecule type" value="Genomic_DNA"/>
</dbReference>
<accession>A0A183LGF1</accession>
<name>A0A183LGF1_9TREM</name>
<dbReference type="Proteomes" id="UP000277204">
    <property type="component" value="Unassembled WGS sequence"/>
</dbReference>
<reference evidence="1 2" key="1">
    <citation type="submission" date="2018-11" db="EMBL/GenBank/DDBJ databases">
        <authorList>
            <consortium name="Pathogen Informatics"/>
        </authorList>
    </citation>
    <scope>NUCLEOTIDE SEQUENCE [LARGE SCALE GENOMIC DNA]</scope>
    <source>
        <strain evidence="1 2">Zambia</strain>
    </source>
</reference>
<evidence type="ECO:0000313" key="2">
    <source>
        <dbReference type="Proteomes" id="UP000277204"/>
    </source>
</evidence>
<proteinExistence type="predicted"/>
<evidence type="ECO:0000313" key="1">
    <source>
        <dbReference type="EMBL" id="VDO56329.1"/>
    </source>
</evidence>
<gene>
    <name evidence="1" type="ORF">SMRZ_LOCUS2876</name>
</gene>
<sequence>MIAMLKLNLKKYLTTGQSALQRFNTAFLPHTKKLNEFKISLNDRFQALQDLLKEEETNMENNWKEISETLTSTCQHVISLQKHFYKE</sequence>
<dbReference type="AlphaFoldDB" id="A0A183LGF1"/>